<feature type="compositionally biased region" description="Low complexity" evidence="1">
    <location>
        <begin position="424"/>
        <end position="440"/>
    </location>
</feature>
<gene>
    <name evidence="2" type="ORF">C1SCF055_LOCUS39970</name>
</gene>
<name>A0A9P1DTE3_9DINO</name>
<dbReference type="EMBL" id="CAMXCT020006514">
    <property type="protein sequence ID" value="CAL1168497.1"/>
    <property type="molecule type" value="Genomic_DNA"/>
</dbReference>
<organism evidence="2">
    <name type="scientific">Cladocopium goreaui</name>
    <dbReference type="NCBI Taxonomy" id="2562237"/>
    <lineage>
        <taxon>Eukaryota</taxon>
        <taxon>Sar</taxon>
        <taxon>Alveolata</taxon>
        <taxon>Dinophyceae</taxon>
        <taxon>Suessiales</taxon>
        <taxon>Symbiodiniaceae</taxon>
        <taxon>Cladocopium</taxon>
    </lineage>
</organism>
<feature type="compositionally biased region" description="Polar residues" evidence="1">
    <location>
        <begin position="114"/>
        <end position="129"/>
    </location>
</feature>
<feature type="compositionally biased region" description="Acidic residues" evidence="1">
    <location>
        <begin position="237"/>
        <end position="252"/>
    </location>
</feature>
<feature type="region of interest" description="Disordered" evidence="1">
    <location>
        <begin position="472"/>
        <end position="491"/>
    </location>
</feature>
<dbReference type="EMBL" id="CAMXCT010006514">
    <property type="protein sequence ID" value="CAI4015122.1"/>
    <property type="molecule type" value="Genomic_DNA"/>
</dbReference>
<feature type="region of interest" description="Disordered" evidence="1">
    <location>
        <begin position="350"/>
        <end position="446"/>
    </location>
</feature>
<evidence type="ECO:0000256" key="1">
    <source>
        <dbReference type="SAM" id="MobiDB-lite"/>
    </source>
</evidence>
<proteinExistence type="predicted"/>
<evidence type="ECO:0000313" key="3">
    <source>
        <dbReference type="EMBL" id="CAL1168497.1"/>
    </source>
</evidence>
<keyword evidence="4" id="KW-1185">Reference proteome</keyword>
<accession>A0A9P1DTE3</accession>
<feature type="compositionally biased region" description="Basic and acidic residues" evidence="1">
    <location>
        <begin position="477"/>
        <end position="491"/>
    </location>
</feature>
<feature type="non-terminal residue" evidence="2">
    <location>
        <position position="1"/>
    </location>
</feature>
<dbReference type="Proteomes" id="UP001152797">
    <property type="component" value="Unassembled WGS sequence"/>
</dbReference>
<sequence length="491" mass="51927">AAFTDSGPVEEEGQNSFAFPSILSEQAQIEAADNFSVEVAGDNTATDKVVDTTVVTTGNPGVSVDSAPLGPRQRTRQRSSRGGQTTRNQEATRAQQPKAPASGWQPTLRAADQVVQQAEFSSVHTSSSVRPLPKQSRGVVEPVAKPLQPPKHQQGVAVPKERGTTVIAAKASGSAPSSAAVPEAPKAAKLPSPPSSPPPVVPSNIPPPPQHPPPTPEELAARAPAFAKARETVGGNQEEEEESFEVESEEEPAPVAKTASPREREQIELARELRAAGYPDTRVDSAGTWVRVAGPSVATAAERPVAHPVVVPGTETQEVEGIDPYKLEDAAWQNPSLSSRRVVLVTPNLQSSDIVNLTTRDPDTEEEGTEDPALASQRFQETGRSFIAAASAEPIEADPAPPGYLKEQASSGKAFLGTDPTEPKAPAGQAEGAAAAPVAQRGEESHDRALSFLTLVEEWLKQEGVDSILQRRAARAVPKEHLRPPFGDKQR</sequence>
<feature type="region of interest" description="Disordered" evidence="1">
    <location>
        <begin position="52"/>
        <end position="265"/>
    </location>
</feature>
<feature type="compositionally biased region" description="Pro residues" evidence="1">
    <location>
        <begin position="191"/>
        <end position="216"/>
    </location>
</feature>
<comment type="caution">
    <text evidence="2">The sequence shown here is derived from an EMBL/GenBank/DDBJ whole genome shotgun (WGS) entry which is preliminary data.</text>
</comment>
<feature type="compositionally biased region" description="Low complexity" evidence="1">
    <location>
        <begin position="52"/>
        <end position="64"/>
    </location>
</feature>
<dbReference type="EMBL" id="CAMXCT030006514">
    <property type="protein sequence ID" value="CAL4802434.1"/>
    <property type="molecule type" value="Genomic_DNA"/>
</dbReference>
<evidence type="ECO:0000313" key="4">
    <source>
        <dbReference type="Proteomes" id="UP001152797"/>
    </source>
</evidence>
<reference evidence="2" key="1">
    <citation type="submission" date="2022-10" db="EMBL/GenBank/DDBJ databases">
        <authorList>
            <person name="Chen Y."/>
            <person name="Dougan E. K."/>
            <person name="Chan C."/>
            <person name="Rhodes N."/>
            <person name="Thang M."/>
        </authorList>
    </citation>
    <scope>NUCLEOTIDE SEQUENCE</scope>
</reference>
<feature type="compositionally biased region" description="Low complexity" evidence="1">
    <location>
        <begin position="168"/>
        <end position="189"/>
    </location>
</feature>
<evidence type="ECO:0000313" key="2">
    <source>
        <dbReference type="EMBL" id="CAI4015122.1"/>
    </source>
</evidence>
<protein>
    <submittedName>
        <fullName evidence="2">Uncharacterized protein</fullName>
    </submittedName>
</protein>
<reference evidence="3" key="2">
    <citation type="submission" date="2024-04" db="EMBL/GenBank/DDBJ databases">
        <authorList>
            <person name="Chen Y."/>
            <person name="Shah S."/>
            <person name="Dougan E. K."/>
            <person name="Thang M."/>
            <person name="Chan C."/>
        </authorList>
    </citation>
    <scope>NUCLEOTIDE SEQUENCE [LARGE SCALE GENOMIC DNA]</scope>
</reference>
<dbReference type="AlphaFoldDB" id="A0A9P1DTE3"/>